<dbReference type="InterPro" id="IPR027417">
    <property type="entry name" value="P-loop_NTPase"/>
</dbReference>
<evidence type="ECO:0000256" key="1">
    <source>
        <dbReference type="SAM" id="MobiDB-lite"/>
    </source>
</evidence>
<dbReference type="InterPro" id="IPR002035">
    <property type="entry name" value="VWF_A"/>
</dbReference>
<dbReference type="InterPro" id="IPR003593">
    <property type="entry name" value="AAA+_ATPase"/>
</dbReference>
<reference evidence="4" key="1">
    <citation type="journal article" date="2019" name="Int. J. Syst. Evol. Microbiol.">
        <title>The Global Catalogue of Microorganisms (GCM) 10K type strain sequencing project: providing services to taxonomists for standard genome sequencing and annotation.</title>
        <authorList>
            <consortium name="The Broad Institute Genomics Platform"/>
            <consortium name="The Broad Institute Genome Sequencing Center for Infectious Disease"/>
            <person name="Wu L."/>
            <person name="Ma J."/>
        </authorList>
    </citation>
    <scope>NUCLEOTIDE SEQUENCE [LARGE SCALE GENOMIC DNA]</scope>
    <source>
        <strain evidence="4">JCM 14370</strain>
    </source>
</reference>
<dbReference type="InterPro" id="IPR052989">
    <property type="entry name" value="Mg-chelatase_DI-like"/>
</dbReference>
<dbReference type="CDD" id="cd00009">
    <property type="entry name" value="AAA"/>
    <property type="match status" value="1"/>
</dbReference>
<keyword evidence="4" id="KW-1185">Reference proteome</keyword>
<dbReference type="Pfam" id="PF07728">
    <property type="entry name" value="AAA_5"/>
    <property type="match status" value="1"/>
</dbReference>
<dbReference type="PANTHER" id="PTHR35023:SF1">
    <property type="entry name" value="MG-PROTOPORPHYRIN IX CHELATASE"/>
    <property type="match status" value="1"/>
</dbReference>
<dbReference type="Gene3D" id="3.40.50.300">
    <property type="entry name" value="P-loop containing nucleotide triphosphate hydrolases"/>
    <property type="match status" value="1"/>
</dbReference>
<name>A0ABQ2D1V6_9DEIO</name>
<evidence type="ECO:0000313" key="3">
    <source>
        <dbReference type="EMBL" id="GGJ42449.1"/>
    </source>
</evidence>
<dbReference type="Gene3D" id="1.10.8.80">
    <property type="entry name" value="Magnesium chelatase subunit I, C-Terminal domain"/>
    <property type="match status" value="1"/>
</dbReference>
<dbReference type="EMBL" id="BMOD01000012">
    <property type="protein sequence ID" value="GGJ42449.1"/>
    <property type="molecule type" value="Genomic_DNA"/>
</dbReference>
<dbReference type="Gene3D" id="3.40.50.410">
    <property type="entry name" value="von Willebrand factor, type A domain"/>
    <property type="match status" value="1"/>
</dbReference>
<dbReference type="SUPFAM" id="SSF52540">
    <property type="entry name" value="P-loop containing nucleoside triphosphate hydrolases"/>
    <property type="match status" value="1"/>
</dbReference>
<proteinExistence type="predicted"/>
<dbReference type="PANTHER" id="PTHR35023">
    <property type="entry name" value="CHELATASE-RELATED"/>
    <property type="match status" value="1"/>
</dbReference>
<gene>
    <name evidence="3" type="ORF">GCM10008938_30700</name>
</gene>
<dbReference type="Pfam" id="PF17863">
    <property type="entry name" value="AAA_lid_2"/>
    <property type="match status" value="1"/>
</dbReference>
<dbReference type="InterPro" id="IPR041628">
    <property type="entry name" value="ChlI/MoxR_AAA_lid"/>
</dbReference>
<dbReference type="InterPro" id="IPR036465">
    <property type="entry name" value="vWFA_dom_sf"/>
</dbReference>
<dbReference type="PROSITE" id="PS50234">
    <property type="entry name" value="VWFA"/>
    <property type="match status" value="1"/>
</dbReference>
<organism evidence="3 4">
    <name type="scientific">Deinococcus roseus</name>
    <dbReference type="NCBI Taxonomy" id="392414"/>
    <lineage>
        <taxon>Bacteria</taxon>
        <taxon>Thermotogati</taxon>
        <taxon>Deinococcota</taxon>
        <taxon>Deinococci</taxon>
        <taxon>Deinococcales</taxon>
        <taxon>Deinococcaceae</taxon>
        <taxon>Deinococcus</taxon>
    </lineage>
</organism>
<evidence type="ECO:0000259" key="2">
    <source>
        <dbReference type="PROSITE" id="PS50234"/>
    </source>
</evidence>
<dbReference type="RefSeq" id="WP_189003860.1">
    <property type="nucleotide sequence ID" value="NZ_BMOD01000012.1"/>
</dbReference>
<accession>A0ABQ2D1V6</accession>
<protein>
    <recommendedName>
        <fullName evidence="2">VWFA domain-containing protein</fullName>
    </recommendedName>
</protein>
<feature type="region of interest" description="Disordered" evidence="1">
    <location>
        <begin position="278"/>
        <end position="303"/>
    </location>
</feature>
<dbReference type="Proteomes" id="UP000632222">
    <property type="component" value="Unassembled WGS sequence"/>
</dbReference>
<dbReference type="SUPFAM" id="SSF53300">
    <property type="entry name" value="vWA-like"/>
    <property type="match status" value="1"/>
</dbReference>
<dbReference type="InterPro" id="IPR011704">
    <property type="entry name" value="ATPase_dyneun-rel_AAA"/>
</dbReference>
<feature type="domain" description="VWFA" evidence="2">
    <location>
        <begin position="385"/>
        <end position="544"/>
    </location>
</feature>
<evidence type="ECO:0000313" key="4">
    <source>
        <dbReference type="Proteomes" id="UP000632222"/>
    </source>
</evidence>
<feature type="compositionally biased region" description="Low complexity" evidence="1">
    <location>
        <begin position="288"/>
        <end position="303"/>
    </location>
</feature>
<sequence>MSRLYPFSAIVGQQDMKLALILNAIDPSLGGVLLRGDKGSAKSTAARSLAQLLGEMPFVNLPLGVTEDRLLGGLDLEKTLQGQPTLKPGLLQQAHLGVLYVDEVNLLPDFAVDALLDVAASGVGHLEREGFSLDYPARFTLVGSMNLEEGELRPQLLDRFALSVEVEAPRDPEIRRQILESRMAFEMDPQGFMEKQQEQQESLKTSIQSARSRLLDVQIPDAVLQQIADLVCQHQVTSLRADLALLKAARAHAAWQDQQEITPEDIQQLLHLVLNHRTPEKISPPPTQNQEQPQQPENQQENPISRSQVFEPVLQTQAPDLQPVQARSSNMQAEASLRTQVRKTEQPAVLHLRSSLTHALTRGGNLHLTREDLHEAVPTSRPPHRVVFVVDASGSLGAQARMGAVKGALLKMLERQEEVALVTFRGQQAQVALPPTRNLEEARKVLSYLPTGGRTPLLHALQLGRQLLNRHSSLILITDGKANVGSWEDTLQAAKHWPCPAAVIGTDPAATSRTLELARAMNAHHQTLQHPDSENLLEQLPVKL</sequence>
<dbReference type="SMART" id="SM00327">
    <property type="entry name" value="VWA"/>
    <property type="match status" value="1"/>
</dbReference>
<dbReference type="SMART" id="SM00382">
    <property type="entry name" value="AAA"/>
    <property type="match status" value="1"/>
</dbReference>
<dbReference type="Pfam" id="PF13519">
    <property type="entry name" value="VWA_2"/>
    <property type="match status" value="1"/>
</dbReference>
<comment type="caution">
    <text evidence="3">The sequence shown here is derived from an EMBL/GenBank/DDBJ whole genome shotgun (WGS) entry which is preliminary data.</text>
</comment>